<accession>A0A3A4NYT4</accession>
<keyword evidence="1" id="KW-1133">Transmembrane helix</keyword>
<evidence type="ECO:0000313" key="3">
    <source>
        <dbReference type="Proteomes" id="UP000265882"/>
    </source>
</evidence>
<protein>
    <submittedName>
        <fullName evidence="2">Uncharacterized protein</fullName>
    </submittedName>
</protein>
<keyword evidence="1" id="KW-0812">Transmembrane</keyword>
<gene>
    <name evidence="2" type="ORF">C4520_10640</name>
</gene>
<reference evidence="2 3" key="1">
    <citation type="journal article" date="2017" name="ISME J.">
        <title>Energy and carbon metabolisms in a deep terrestrial subsurface fluid microbial community.</title>
        <authorList>
            <person name="Momper L."/>
            <person name="Jungbluth S.P."/>
            <person name="Lee M.D."/>
            <person name="Amend J.P."/>
        </authorList>
    </citation>
    <scope>NUCLEOTIDE SEQUENCE [LARGE SCALE GENOMIC DNA]</scope>
    <source>
        <strain evidence="2">SURF_5</strain>
    </source>
</reference>
<comment type="caution">
    <text evidence="2">The sequence shown here is derived from an EMBL/GenBank/DDBJ whole genome shotgun (WGS) entry which is preliminary data.</text>
</comment>
<proteinExistence type="predicted"/>
<organism evidence="2 3">
    <name type="scientific">Abyssobacteria bacterium (strain SURF_5)</name>
    <dbReference type="NCBI Taxonomy" id="2093360"/>
    <lineage>
        <taxon>Bacteria</taxon>
        <taxon>Pseudomonadati</taxon>
        <taxon>Candidatus Hydrogenedentota</taxon>
        <taxon>Candidatus Abyssobacteria</taxon>
    </lineage>
</organism>
<keyword evidence="1" id="KW-0472">Membrane</keyword>
<evidence type="ECO:0000256" key="1">
    <source>
        <dbReference type="SAM" id="Phobius"/>
    </source>
</evidence>
<dbReference type="AlphaFoldDB" id="A0A3A4NYT4"/>
<dbReference type="Proteomes" id="UP000265882">
    <property type="component" value="Unassembled WGS sequence"/>
</dbReference>
<sequence>MVGLGLIFKDLLPFFSLLIMAVIIFSAIQMIPGIKKFRRWVAPAIASVGLVLMITGRNAGLILLLFGMAMIITDFAVPDSFTGNDEK</sequence>
<dbReference type="EMBL" id="QZKU01000072">
    <property type="protein sequence ID" value="RJP20924.1"/>
    <property type="molecule type" value="Genomic_DNA"/>
</dbReference>
<feature type="transmembrane region" description="Helical" evidence="1">
    <location>
        <begin position="12"/>
        <end position="32"/>
    </location>
</feature>
<name>A0A3A4NYT4_ABYX5</name>
<evidence type="ECO:0000313" key="2">
    <source>
        <dbReference type="EMBL" id="RJP20924.1"/>
    </source>
</evidence>
<feature type="transmembrane region" description="Helical" evidence="1">
    <location>
        <begin position="44"/>
        <end position="72"/>
    </location>
</feature>